<feature type="domain" description="Peptidase A2" evidence="2">
    <location>
        <begin position="63"/>
        <end position="138"/>
    </location>
</feature>
<protein>
    <submittedName>
        <fullName evidence="3">TIGR02281 family clan AA aspartic protease</fullName>
        <ecNumber evidence="3">3.4.23.-</ecNumber>
    </submittedName>
</protein>
<dbReference type="NCBIfam" id="TIGR02281">
    <property type="entry name" value="clan_AA_DTGA"/>
    <property type="match status" value="1"/>
</dbReference>
<dbReference type="Gene3D" id="2.40.70.10">
    <property type="entry name" value="Acid Proteases"/>
    <property type="match status" value="1"/>
</dbReference>
<dbReference type="RefSeq" id="WP_201823238.1">
    <property type="nucleotide sequence ID" value="NZ_JAERRA010000001.1"/>
</dbReference>
<keyword evidence="1 3" id="KW-0378">Hydrolase</keyword>
<dbReference type="InterPro" id="IPR034122">
    <property type="entry name" value="Retropepsin-like_bacterial"/>
</dbReference>
<dbReference type="InterPro" id="IPR001969">
    <property type="entry name" value="Aspartic_peptidase_AS"/>
</dbReference>
<organism evidence="3 4">
    <name type="scientific">Aquariibacter lacus</name>
    <dbReference type="NCBI Taxonomy" id="2801332"/>
    <lineage>
        <taxon>Bacteria</taxon>
        <taxon>Pseudomonadati</taxon>
        <taxon>Pseudomonadota</taxon>
        <taxon>Betaproteobacteria</taxon>
        <taxon>Burkholderiales</taxon>
        <taxon>Sphaerotilaceae</taxon>
        <taxon>Aquariibacter</taxon>
    </lineage>
</organism>
<reference evidence="3 4" key="1">
    <citation type="submission" date="2021-01" db="EMBL/GenBank/DDBJ databases">
        <title>Piscinibacter sp. Jin2 Genome sequencing and assembly.</title>
        <authorList>
            <person name="Kim I."/>
        </authorList>
    </citation>
    <scope>NUCLEOTIDE SEQUENCE [LARGE SCALE GENOMIC DNA]</scope>
    <source>
        <strain evidence="3 4">Jin2</strain>
    </source>
</reference>
<evidence type="ECO:0000313" key="3">
    <source>
        <dbReference type="EMBL" id="MBL0718510.1"/>
    </source>
</evidence>
<dbReference type="Proteomes" id="UP000643207">
    <property type="component" value="Unassembled WGS sequence"/>
</dbReference>
<dbReference type="SUPFAM" id="SSF50630">
    <property type="entry name" value="Acid proteases"/>
    <property type="match status" value="1"/>
</dbReference>
<dbReference type="EMBL" id="JAERRA010000001">
    <property type="protein sequence ID" value="MBL0718510.1"/>
    <property type="molecule type" value="Genomic_DNA"/>
</dbReference>
<dbReference type="InterPro" id="IPR011969">
    <property type="entry name" value="Clan_AA_Asp_peptidase_C"/>
</dbReference>
<evidence type="ECO:0000259" key="2">
    <source>
        <dbReference type="PROSITE" id="PS50175"/>
    </source>
</evidence>
<keyword evidence="3" id="KW-0645">Protease</keyword>
<comment type="caution">
    <text evidence="3">The sequence shown here is derived from an EMBL/GenBank/DDBJ whole genome shotgun (WGS) entry which is preliminary data.</text>
</comment>
<gene>
    <name evidence="3" type="ORF">JI742_01285</name>
</gene>
<keyword evidence="4" id="KW-1185">Reference proteome</keyword>
<dbReference type="InterPro" id="IPR021109">
    <property type="entry name" value="Peptidase_aspartic_dom_sf"/>
</dbReference>
<dbReference type="EC" id="3.4.23.-" evidence="3"/>
<proteinExistence type="predicted"/>
<dbReference type="Pfam" id="PF13975">
    <property type="entry name" value="gag-asp_proteas"/>
    <property type="match status" value="1"/>
</dbReference>
<dbReference type="GO" id="GO:0004190">
    <property type="term" value="F:aspartic-type endopeptidase activity"/>
    <property type="evidence" value="ECO:0007669"/>
    <property type="project" value="InterPro"/>
</dbReference>
<dbReference type="CDD" id="cd05483">
    <property type="entry name" value="retropepsin_like_bacteria"/>
    <property type="match status" value="1"/>
</dbReference>
<evidence type="ECO:0000256" key="1">
    <source>
        <dbReference type="ARBA" id="ARBA00022801"/>
    </source>
</evidence>
<sequence length="156" mass="16735">MPSTLKIATVWLLLGLAVFLGFQALERERSRPALRIETDGAITLHRAADGHYHWPGSVNGQPVDFLVDTGASRSALPQALAQAAGLKALGIVHSDTAGGRAQGWQARAQLALEGGLRAEDWPVTVLPALQTPLLGMDLLGRMDWQQSGDTLTLRPR</sequence>
<dbReference type="GO" id="GO:0006508">
    <property type="term" value="P:proteolysis"/>
    <property type="evidence" value="ECO:0007669"/>
    <property type="project" value="UniProtKB-KW"/>
</dbReference>
<name>A0A9X0XB96_9BURK</name>
<evidence type="ECO:0000313" key="4">
    <source>
        <dbReference type="Proteomes" id="UP000643207"/>
    </source>
</evidence>
<dbReference type="InterPro" id="IPR001995">
    <property type="entry name" value="Peptidase_A2_cat"/>
</dbReference>
<accession>A0A9X0XB96</accession>
<dbReference type="AlphaFoldDB" id="A0A9X0XB96"/>
<dbReference type="PROSITE" id="PS00141">
    <property type="entry name" value="ASP_PROTEASE"/>
    <property type="match status" value="1"/>
</dbReference>
<dbReference type="PROSITE" id="PS50175">
    <property type="entry name" value="ASP_PROT_RETROV"/>
    <property type="match status" value="1"/>
</dbReference>